<reference evidence="3 4" key="1">
    <citation type="journal article" date="2004" name="Nucleic Acids Res.">
        <title>Genome sequence of Symbiobacterium thermophilum, an uncultivable bacterium that depends on microbial commensalism.</title>
        <authorList>
            <person name="Ueda K."/>
            <person name="Yamashita A."/>
            <person name="Ishikawa J."/>
            <person name="Shimada M."/>
            <person name="Watsuji T."/>
            <person name="Morimura K."/>
            <person name="Ikeda H."/>
            <person name="Hattori M."/>
            <person name="Beppu T."/>
        </authorList>
    </citation>
    <scope>NUCLEOTIDE SEQUENCE [LARGE SCALE GENOMIC DNA]</scope>
    <source>
        <strain evidence="4">T / IAM 14863</strain>
    </source>
</reference>
<dbReference type="PANTHER" id="PTHR33877">
    <property type="entry name" value="SLL1193 PROTEIN"/>
    <property type="match status" value="1"/>
</dbReference>
<gene>
    <name evidence="3" type="ordered locus">STH166</name>
</gene>
<dbReference type="eggNOG" id="COG1403">
    <property type="taxonomic scope" value="Bacteria"/>
</dbReference>
<keyword evidence="4" id="KW-1185">Reference proteome</keyword>
<evidence type="ECO:0000256" key="1">
    <source>
        <dbReference type="SAM" id="MobiDB-lite"/>
    </source>
</evidence>
<dbReference type="InterPro" id="IPR002711">
    <property type="entry name" value="HNH"/>
</dbReference>
<dbReference type="AlphaFoldDB" id="Q67T42"/>
<evidence type="ECO:0000313" key="4">
    <source>
        <dbReference type="Proteomes" id="UP000000417"/>
    </source>
</evidence>
<name>Q67T42_SYMTH</name>
<dbReference type="InterPro" id="IPR052892">
    <property type="entry name" value="NA-targeting_endonuclease"/>
</dbReference>
<dbReference type="Proteomes" id="UP000000417">
    <property type="component" value="Chromosome"/>
</dbReference>
<organism evidence="3 4">
    <name type="scientific">Symbiobacterium thermophilum (strain DSM 24528 / JCM 14929 / IAM 14863 / T)</name>
    <dbReference type="NCBI Taxonomy" id="292459"/>
    <lineage>
        <taxon>Bacteria</taxon>
        <taxon>Bacillati</taxon>
        <taxon>Bacillota</taxon>
        <taxon>Clostridia</taxon>
        <taxon>Eubacteriales</taxon>
        <taxon>Symbiobacteriaceae</taxon>
        <taxon>Symbiobacterium</taxon>
    </lineage>
</organism>
<dbReference type="GO" id="GO:0003676">
    <property type="term" value="F:nucleic acid binding"/>
    <property type="evidence" value="ECO:0007669"/>
    <property type="project" value="InterPro"/>
</dbReference>
<sequence length="194" mass="22273">MRYPRRGQTEQKGANRQVPRGGMNTTDPNLIEVIDSRGRTLTPCRRKVADREVRLGRAKWIGRRRIRLRFDPFAYRHIRLKVLARDRYTCYWCGRPGFTMDHVIPWSKGGRTTMANCICACEECNGRRGDMDAAEFAHLMGRPTPHPQLILSGRHLAAEAAAAPEPVTGTVRPHRFARLARLLEAEPVRRRSLY</sequence>
<protein>
    <submittedName>
        <fullName evidence="3">Conserved domain protein</fullName>
    </submittedName>
</protein>
<accession>Q67T42</accession>
<dbReference type="Pfam" id="PF01844">
    <property type="entry name" value="HNH"/>
    <property type="match status" value="1"/>
</dbReference>
<dbReference type="Gene3D" id="1.10.30.50">
    <property type="match status" value="1"/>
</dbReference>
<feature type="region of interest" description="Disordered" evidence="1">
    <location>
        <begin position="1"/>
        <end position="29"/>
    </location>
</feature>
<dbReference type="GO" id="GO:0004519">
    <property type="term" value="F:endonuclease activity"/>
    <property type="evidence" value="ECO:0007669"/>
    <property type="project" value="InterPro"/>
</dbReference>
<dbReference type="EMBL" id="AP006840">
    <property type="protein sequence ID" value="BAD39151.1"/>
    <property type="molecule type" value="Genomic_DNA"/>
</dbReference>
<dbReference type="HOGENOM" id="CLU_1401832_0_0_9"/>
<dbReference type="CDD" id="cd00085">
    <property type="entry name" value="HNHc"/>
    <property type="match status" value="1"/>
</dbReference>
<dbReference type="KEGG" id="sth:STH166"/>
<dbReference type="PANTHER" id="PTHR33877:SF2">
    <property type="entry name" value="OS07G0170200 PROTEIN"/>
    <property type="match status" value="1"/>
</dbReference>
<feature type="domain" description="HNH nuclease" evidence="2">
    <location>
        <begin position="77"/>
        <end position="126"/>
    </location>
</feature>
<dbReference type="SMART" id="SM00507">
    <property type="entry name" value="HNHc"/>
    <property type="match status" value="1"/>
</dbReference>
<evidence type="ECO:0000313" key="3">
    <source>
        <dbReference type="EMBL" id="BAD39151.1"/>
    </source>
</evidence>
<proteinExistence type="predicted"/>
<dbReference type="GO" id="GO:0008270">
    <property type="term" value="F:zinc ion binding"/>
    <property type="evidence" value="ECO:0007669"/>
    <property type="project" value="InterPro"/>
</dbReference>
<evidence type="ECO:0000259" key="2">
    <source>
        <dbReference type="SMART" id="SM00507"/>
    </source>
</evidence>
<dbReference type="InterPro" id="IPR003615">
    <property type="entry name" value="HNH_nuc"/>
</dbReference>